<evidence type="ECO:0000313" key="5">
    <source>
        <dbReference type="EMBL" id="MDA0137484.1"/>
    </source>
</evidence>
<dbReference type="PRINTS" id="PR00038">
    <property type="entry name" value="HTHLUXR"/>
</dbReference>
<dbReference type="InterPro" id="IPR041664">
    <property type="entry name" value="AAA_16"/>
</dbReference>
<dbReference type="InterPro" id="IPR016032">
    <property type="entry name" value="Sig_transdc_resp-reg_C-effctor"/>
</dbReference>
<evidence type="ECO:0000256" key="3">
    <source>
        <dbReference type="ARBA" id="ARBA00023163"/>
    </source>
</evidence>
<dbReference type="SUPFAM" id="SSF46894">
    <property type="entry name" value="C-terminal effector domain of the bipartite response regulators"/>
    <property type="match status" value="1"/>
</dbReference>
<sequence length="871" mass="92923">MPDSTAPPQSWPFVAREAELEHIARARTLERARGVTVHAGAGVGKSRLAREALAAADLDGALTIWVQATRSAATLPLGAFAPVLPSEVRSDDRLALLRGATEALRAHSAGRPLVLGVDDAHLLDPASAALLLNLQLTTTAFVITTVRTGEPVPDAVTALWKDGAALRLDLEPLTEEATERLVEAALGGPVERRTLGWAWARSRGNPLYLHQIVSGWLEEGAFTFADGLWTLAQRPVPSQPLLELVSERLNGLDREQRLAMELLALGEPLGLAEVMRLVDPEALIALETQGLVTASAREFWLAHPLYGEMLRAALPVTLARSLRLRLAAAVAGRATRTADDALRVARWQLDAGAEVEPELALVAARAASRSADPALAAELAQRARDGGAGSAAGLILARAHAFQKRYAEAEAVLAGLEGELDSEDVAYDYVQQRASVLFWNLDRAADAVALIERARGWWAATTWEARIEPLRLQFMALASRPGTVSALAEEIRGLPTLTVAARNWVERTLAADYLYAGRVREAQALIEPLRPELPLRDEYDTLALATWVIAGTVSGISLATTVLTAEEQFTLAVAANDHAAAGMCAVAAGELALMGGRFADARRWLAEAATHFERQDPFGSILAVRAFQIAVALGTGAVEAAADAALRLEVAADALPLTDPLRPYLALGQAWALVARGDALRAQRHLLEQAAELEWMPVYACRLAYEALRLGTHGREPCLALVALSERCDAPLTEGYAAHAAALARRDGAALLDAAERLAALGALRYAAECAGHAADAHVAAGRHDSARRAAARCRELQPDGHGAPPIVIAGLDDTPSGLTPRELQMTTLAGRGMSNAEIADRLVLSIRTVETHLYRAMQKLGVSDRRQLGA</sequence>
<dbReference type="CDD" id="cd06170">
    <property type="entry name" value="LuxR_C_like"/>
    <property type="match status" value="1"/>
</dbReference>
<gene>
    <name evidence="5" type="ORF">OJ962_08260</name>
</gene>
<organism evidence="5 6">
    <name type="scientific">Solirubrobacter deserti</name>
    <dbReference type="NCBI Taxonomy" id="2282478"/>
    <lineage>
        <taxon>Bacteria</taxon>
        <taxon>Bacillati</taxon>
        <taxon>Actinomycetota</taxon>
        <taxon>Thermoleophilia</taxon>
        <taxon>Solirubrobacterales</taxon>
        <taxon>Solirubrobacteraceae</taxon>
        <taxon>Solirubrobacter</taxon>
    </lineage>
</organism>
<evidence type="ECO:0000256" key="1">
    <source>
        <dbReference type="ARBA" id="ARBA00023015"/>
    </source>
</evidence>
<dbReference type="InterPro" id="IPR036388">
    <property type="entry name" value="WH-like_DNA-bd_sf"/>
</dbReference>
<reference evidence="5" key="1">
    <citation type="submission" date="2022-10" db="EMBL/GenBank/DDBJ databases">
        <title>The WGS of Solirubrobacter sp. CPCC 204708.</title>
        <authorList>
            <person name="Jiang Z."/>
        </authorList>
    </citation>
    <scope>NUCLEOTIDE SEQUENCE</scope>
    <source>
        <strain evidence="5">CPCC 204708</strain>
    </source>
</reference>
<dbReference type="Proteomes" id="UP001147700">
    <property type="component" value="Unassembled WGS sequence"/>
</dbReference>
<dbReference type="PANTHER" id="PTHR44688:SF16">
    <property type="entry name" value="DNA-BINDING TRANSCRIPTIONAL ACTIVATOR DEVR_DOSR"/>
    <property type="match status" value="1"/>
</dbReference>
<evidence type="ECO:0000259" key="4">
    <source>
        <dbReference type="PROSITE" id="PS50043"/>
    </source>
</evidence>
<dbReference type="Pfam" id="PF00196">
    <property type="entry name" value="GerE"/>
    <property type="match status" value="1"/>
</dbReference>
<evidence type="ECO:0000256" key="2">
    <source>
        <dbReference type="ARBA" id="ARBA00023125"/>
    </source>
</evidence>
<dbReference type="PROSITE" id="PS00622">
    <property type="entry name" value="HTH_LUXR_1"/>
    <property type="match status" value="1"/>
</dbReference>
<dbReference type="SUPFAM" id="SSF52540">
    <property type="entry name" value="P-loop containing nucleoside triphosphate hydrolases"/>
    <property type="match status" value="1"/>
</dbReference>
<protein>
    <submittedName>
        <fullName evidence="5">LuxR C-terminal-related transcriptional regulator</fullName>
    </submittedName>
</protein>
<dbReference type="InterPro" id="IPR000792">
    <property type="entry name" value="Tscrpt_reg_LuxR_C"/>
</dbReference>
<dbReference type="Gene3D" id="1.10.10.10">
    <property type="entry name" value="Winged helix-like DNA-binding domain superfamily/Winged helix DNA-binding domain"/>
    <property type="match status" value="1"/>
</dbReference>
<keyword evidence="1" id="KW-0805">Transcription regulation</keyword>
<feature type="domain" description="HTH luxR-type" evidence="4">
    <location>
        <begin position="812"/>
        <end position="871"/>
    </location>
</feature>
<keyword evidence="6" id="KW-1185">Reference proteome</keyword>
<dbReference type="PROSITE" id="PS50043">
    <property type="entry name" value="HTH_LUXR_2"/>
    <property type="match status" value="1"/>
</dbReference>
<proteinExistence type="predicted"/>
<dbReference type="InterPro" id="IPR027417">
    <property type="entry name" value="P-loop_NTPase"/>
</dbReference>
<dbReference type="EMBL" id="JAPCID010000009">
    <property type="protein sequence ID" value="MDA0137484.1"/>
    <property type="molecule type" value="Genomic_DNA"/>
</dbReference>
<keyword evidence="3" id="KW-0804">Transcription</keyword>
<comment type="caution">
    <text evidence="5">The sequence shown here is derived from an EMBL/GenBank/DDBJ whole genome shotgun (WGS) entry which is preliminary data.</text>
</comment>
<keyword evidence="2" id="KW-0238">DNA-binding</keyword>
<evidence type="ECO:0000313" key="6">
    <source>
        <dbReference type="Proteomes" id="UP001147700"/>
    </source>
</evidence>
<dbReference type="Pfam" id="PF13191">
    <property type="entry name" value="AAA_16"/>
    <property type="match status" value="1"/>
</dbReference>
<dbReference type="RefSeq" id="WP_202955811.1">
    <property type="nucleotide sequence ID" value="NZ_JAPCID010000009.1"/>
</dbReference>
<dbReference type="SMART" id="SM00421">
    <property type="entry name" value="HTH_LUXR"/>
    <property type="match status" value="1"/>
</dbReference>
<accession>A0ABT4RG19</accession>
<name>A0ABT4RG19_9ACTN</name>
<dbReference type="PANTHER" id="PTHR44688">
    <property type="entry name" value="DNA-BINDING TRANSCRIPTIONAL ACTIVATOR DEVR_DOSR"/>
    <property type="match status" value="1"/>
</dbReference>